<protein>
    <submittedName>
        <fullName evidence="1">Uncharacterized protein</fullName>
    </submittedName>
</protein>
<dbReference type="Proteomes" id="UP000187209">
    <property type="component" value="Unassembled WGS sequence"/>
</dbReference>
<keyword evidence="2" id="KW-1185">Reference proteome</keyword>
<evidence type="ECO:0000313" key="2">
    <source>
        <dbReference type="Proteomes" id="UP000187209"/>
    </source>
</evidence>
<dbReference type="EMBL" id="MPUH01000112">
    <property type="protein sequence ID" value="OMJ90025.1"/>
    <property type="molecule type" value="Genomic_DNA"/>
</dbReference>
<reference evidence="1 2" key="1">
    <citation type="submission" date="2016-11" db="EMBL/GenBank/DDBJ databases">
        <title>The macronuclear genome of Stentor coeruleus: a giant cell with tiny introns.</title>
        <authorList>
            <person name="Slabodnick M."/>
            <person name="Ruby J.G."/>
            <person name="Reiff S.B."/>
            <person name="Swart E.C."/>
            <person name="Gosai S."/>
            <person name="Prabakaran S."/>
            <person name="Witkowska E."/>
            <person name="Larue G.E."/>
            <person name="Fisher S."/>
            <person name="Freeman R.M."/>
            <person name="Gunawardena J."/>
            <person name="Chu W."/>
            <person name="Stover N.A."/>
            <person name="Gregory B.D."/>
            <person name="Nowacki M."/>
            <person name="Derisi J."/>
            <person name="Roy S.W."/>
            <person name="Marshall W.F."/>
            <person name="Sood P."/>
        </authorList>
    </citation>
    <scope>NUCLEOTIDE SEQUENCE [LARGE SCALE GENOMIC DNA]</scope>
    <source>
        <strain evidence="1">WM001</strain>
    </source>
</reference>
<comment type="caution">
    <text evidence="1">The sequence shown here is derived from an EMBL/GenBank/DDBJ whole genome shotgun (WGS) entry which is preliminary data.</text>
</comment>
<organism evidence="1 2">
    <name type="scientific">Stentor coeruleus</name>
    <dbReference type="NCBI Taxonomy" id="5963"/>
    <lineage>
        <taxon>Eukaryota</taxon>
        <taxon>Sar</taxon>
        <taxon>Alveolata</taxon>
        <taxon>Ciliophora</taxon>
        <taxon>Postciliodesmatophora</taxon>
        <taxon>Heterotrichea</taxon>
        <taxon>Heterotrichida</taxon>
        <taxon>Stentoridae</taxon>
        <taxon>Stentor</taxon>
    </lineage>
</organism>
<name>A0A1R2CM26_9CILI</name>
<accession>A0A1R2CM26</accession>
<evidence type="ECO:0000313" key="1">
    <source>
        <dbReference type="EMBL" id="OMJ90025.1"/>
    </source>
</evidence>
<dbReference type="AlphaFoldDB" id="A0A1R2CM26"/>
<proteinExistence type="predicted"/>
<gene>
    <name evidence="1" type="ORF">SteCoe_7704</name>
</gene>
<sequence>MQKKSLDRSLSQDEDIVRGNNEWLNIQEIVRITFKQLSESIQIQERTIQGLEKQLSLKASKNEVQTLLGNKLDSEEFHIEINNLRSLVQSIRTDTSDLICANREDYVNDYRKIIGELENKANKVDVKNSLVELEYQRNIMNGEVKEIRKDFDGKLQSLKNQIAVDIDYTREIAITEIDKLIENNKQVLGKIAKNKSLADESAQDLHTKLKSLEDTLDINTQLHAKSEDELSKKFNSNINTVQNGILEEINAITENFTQLCRDFEQVKALKADNSQVMTLIQMRSDEINLLREELNFQSQQLKARLPYSEFDKELKLFKDAMELVKREISVKYDRKILEIHELLDSRVSKDDYASSIRGVKTERPNTEPYFFKKS</sequence>